<proteinExistence type="predicted"/>
<comment type="subcellular location">
    <subcellularLocation>
        <location evidence="1">Membrane</location>
        <topology evidence="1">Multi-pass membrane protein</topology>
    </subcellularLocation>
</comment>
<protein>
    <submittedName>
        <fullName evidence="6">4739_t:CDS:1</fullName>
    </submittedName>
</protein>
<dbReference type="PANTHER" id="PTHR10924:SF4">
    <property type="entry name" value="GH15861P"/>
    <property type="match status" value="1"/>
</dbReference>
<feature type="transmembrane region" description="Helical" evidence="5">
    <location>
        <begin position="136"/>
        <end position="162"/>
    </location>
</feature>
<feature type="transmembrane region" description="Helical" evidence="5">
    <location>
        <begin position="81"/>
        <end position="100"/>
    </location>
</feature>
<gene>
    <name evidence="6" type="ORF">ALEPTO_LOCUS8353</name>
</gene>
<feature type="transmembrane region" description="Helical" evidence="5">
    <location>
        <begin position="372"/>
        <end position="391"/>
    </location>
</feature>
<evidence type="ECO:0000256" key="1">
    <source>
        <dbReference type="ARBA" id="ARBA00004141"/>
    </source>
</evidence>
<dbReference type="Proteomes" id="UP000789508">
    <property type="component" value="Unassembled WGS sequence"/>
</dbReference>
<dbReference type="InterPro" id="IPR036259">
    <property type="entry name" value="MFS_trans_sf"/>
</dbReference>
<feature type="transmembrane region" description="Helical" evidence="5">
    <location>
        <begin position="412"/>
        <end position="431"/>
    </location>
</feature>
<dbReference type="GO" id="GO:0016020">
    <property type="term" value="C:membrane"/>
    <property type="evidence" value="ECO:0007669"/>
    <property type="project" value="UniProtKB-SubCell"/>
</dbReference>
<keyword evidence="4 5" id="KW-0472">Membrane</keyword>
<keyword evidence="7" id="KW-1185">Reference proteome</keyword>
<dbReference type="Gene3D" id="1.20.1250.20">
    <property type="entry name" value="MFS general substrate transporter like domains"/>
    <property type="match status" value="2"/>
</dbReference>
<feature type="transmembrane region" description="Helical" evidence="5">
    <location>
        <begin position="210"/>
        <end position="229"/>
    </location>
</feature>
<dbReference type="AlphaFoldDB" id="A0A9N9CL85"/>
<feature type="transmembrane region" description="Helical" evidence="5">
    <location>
        <begin position="46"/>
        <end position="75"/>
    </location>
</feature>
<evidence type="ECO:0000313" key="7">
    <source>
        <dbReference type="Proteomes" id="UP000789508"/>
    </source>
</evidence>
<keyword evidence="3 5" id="KW-1133">Transmembrane helix</keyword>
<dbReference type="OrthoDB" id="422206at2759"/>
<evidence type="ECO:0000313" key="6">
    <source>
        <dbReference type="EMBL" id="CAG8605872.1"/>
    </source>
</evidence>
<dbReference type="GO" id="GO:0015232">
    <property type="term" value="F:heme transmembrane transporter activity"/>
    <property type="evidence" value="ECO:0007669"/>
    <property type="project" value="TreeGrafter"/>
</dbReference>
<dbReference type="InterPro" id="IPR011701">
    <property type="entry name" value="MFS"/>
</dbReference>
<evidence type="ECO:0000256" key="4">
    <source>
        <dbReference type="ARBA" id="ARBA00023136"/>
    </source>
</evidence>
<feature type="transmembrane region" description="Helical" evidence="5">
    <location>
        <begin position="314"/>
        <end position="336"/>
    </location>
</feature>
<sequence>MEGFSYSLAFPPERKDSSINSSTPLLSPNSSSIKSDHAASSLRWKILFGFSLLSFSSACLWITFAPCLFIFMSHYGHITPSYINSLSTIYMFIYPFLLLPSIKIFDIYGLRYGVLLGAFLNAFGAMLRFLGAFGPSGFWCLFMGQAFAAAANVFIIGVPPKLANLWFQIGEQNIAISVGVVANNAGIAAGFILSPYMIKEETAKSDIPEYMLLQFGACVLIYAFLVLTFKSLPTNTTNSRDDMPSKNSIVIEEERRPHQIRITSSSTIKIYLTNLPFLLLSISFGIIIGAQYAVSTLLAQMVVPVFSTFDESQVGLLGFLIVIAGIIGALLIGFYLDYSFAYRNSCRFLYISATISLALFNVGLGFQSLKLVFLGSICFGIFTFAITPAVFQFVTTIKLSDNQIKDEITTTGILNSVVQVWGIILVAVMDAMENYNEKFTMRIANWGLFMVLIIGIWLLWLVEGENEDHDTGTDEANHA</sequence>
<dbReference type="SUPFAM" id="SSF103473">
    <property type="entry name" value="MFS general substrate transporter"/>
    <property type="match status" value="1"/>
</dbReference>
<dbReference type="GO" id="GO:0020037">
    <property type="term" value="F:heme binding"/>
    <property type="evidence" value="ECO:0007669"/>
    <property type="project" value="TreeGrafter"/>
</dbReference>
<feature type="transmembrane region" description="Helical" evidence="5">
    <location>
        <begin position="443"/>
        <end position="462"/>
    </location>
</feature>
<evidence type="ECO:0000256" key="5">
    <source>
        <dbReference type="SAM" id="Phobius"/>
    </source>
</evidence>
<keyword evidence="2 5" id="KW-0812">Transmembrane</keyword>
<reference evidence="6" key="1">
    <citation type="submission" date="2021-06" db="EMBL/GenBank/DDBJ databases">
        <authorList>
            <person name="Kallberg Y."/>
            <person name="Tangrot J."/>
            <person name="Rosling A."/>
        </authorList>
    </citation>
    <scope>NUCLEOTIDE SEQUENCE</scope>
    <source>
        <strain evidence="6">FL130A</strain>
    </source>
</reference>
<dbReference type="InterPro" id="IPR049680">
    <property type="entry name" value="FLVCR1-2_SLC49-like"/>
</dbReference>
<dbReference type="GO" id="GO:0097037">
    <property type="term" value="P:heme export"/>
    <property type="evidence" value="ECO:0007669"/>
    <property type="project" value="TreeGrafter"/>
</dbReference>
<dbReference type="Pfam" id="PF07690">
    <property type="entry name" value="MFS_1"/>
    <property type="match status" value="1"/>
</dbReference>
<evidence type="ECO:0000256" key="3">
    <source>
        <dbReference type="ARBA" id="ARBA00022989"/>
    </source>
</evidence>
<dbReference type="PANTHER" id="PTHR10924">
    <property type="entry name" value="MAJOR FACILITATOR SUPERFAMILY PROTEIN-RELATED"/>
    <property type="match status" value="1"/>
</dbReference>
<dbReference type="EMBL" id="CAJVPS010004609">
    <property type="protein sequence ID" value="CAG8605872.1"/>
    <property type="molecule type" value="Genomic_DNA"/>
</dbReference>
<accession>A0A9N9CL85</accession>
<name>A0A9N9CL85_9GLOM</name>
<comment type="caution">
    <text evidence="6">The sequence shown here is derived from an EMBL/GenBank/DDBJ whole genome shotgun (WGS) entry which is preliminary data.</text>
</comment>
<feature type="transmembrane region" description="Helical" evidence="5">
    <location>
        <begin position="174"/>
        <end position="198"/>
    </location>
</feature>
<feature type="transmembrane region" description="Helical" evidence="5">
    <location>
        <begin position="348"/>
        <end position="366"/>
    </location>
</feature>
<feature type="transmembrane region" description="Helical" evidence="5">
    <location>
        <begin position="271"/>
        <end position="294"/>
    </location>
</feature>
<evidence type="ECO:0000256" key="2">
    <source>
        <dbReference type="ARBA" id="ARBA00022692"/>
    </source>
</evidence>
<feature type="transmembrane region" description="Helical" evidence="5">
    <location>
        <begin position="112"/>
        <end position="130"/>
    </location>
</feature>
<organism evidence="6 7">
    <name type="scientific">Ambispora leptoticha</name>
    <dbReference type="NCBI Taxonomy" id="144679"/>
    <lineage>
        <taxon>Eukaryota</taxon>
        <taxon>Fungi</taxon>
        <taxon>Fungi incertae sedis</taxon>
        <taxon>Mucoromycota</taxon>
        <taxon>Glomeromycotina</taxon>
        <taxon>Glomeromycetes</taxon>
        <taxon>Archaeosporales</taxon>
        <taxon>Ambisporaceae</taxon>
        <taxon>Ambispora</taxon>
    </lineage>
</organism>